<dbReference type="Proteomes" id="UP000243661">
    <property type="component" value="Unassembled WGS sequence"/>
</dbReference>
<reference evidence="1 2" key="1">
    <citation type="submission" date="2016-08" db="EMBL/GenBank/DDBJ databases">
        <authorList>
            <person name="Seilhamer J.J."/>
        </authorList>
    </citation>
    <scope>NUCLEOTIDE SEQUENCE [LARGE SCALE GENOMIC DNA]</scope>
    <source>
        <strain evidence="1 2">ANC 4874</strain>
    </source>
</reference>
<evidence type="ECO:0000313" key="2">
    <source>
        <dbReference type="Proteomes" id="UP000243661"/>
    </source>
</evidence>
<evidence type="ECO:0000313" key="1">
    <source>
        <dbReference type="EMBL" id="SCC71713.1"/>
    </source>
</evidence>
<sequence>MYQMAKQARFLCIGGFLNGSGLKDQGEKFECTESAKQVTYRKLQISHPDVWEDYYYVCETTTDKQARNWVYDIE</sequence>
<dbReference type="EMBL" id="FMBK01000005">
    <property type="protein sequence ID" value="SCC71713.1"/>
    <property type="molecule type" value="Genomic_DNA"/>
</dbReference>
<dbReference type="AlphaFoldDB" id="A0A1C4GV64"/>
<organism evidence="1 2">
    <name type="scientific">Acinetobacter albensis</name>
    <dbReference type="NCBI Taxonomy" id="1673609"/>
    <lineage>
        <taxon>Bacteria</taxon>
        <taxon>Pseudomonadati</taxon>
        <taxon>Pseudomonadota</taxon>
        <taxon>Gammaproteobacteria</taxon>
        <taxon>Moraxellales</taxon>
        <taxon>Moraxellaceae</taxon>
        <taxon>Acinetobacter</taxon>
    </lineage>
</organism>
<proteinExistence type="predicted"/>
<accession>A0A1C4GV64</accession>
<name>A0A1C4GV64_9GAMM</name>
<protein>
    <submittedName>
        <fullName evidence="1">Uncharacterized protein</fullName>
    </submittedName>
</protein>
<gene>
    <name evidence="1" type="ORF">GA0116959_105133</name>
</gene>